<evidence type="ECO:0000313" key="3">
    <source>
        <dbReference type="Proteomes" id="UP000252707"/>
    </source>
</evidence>
<protein>
    <submittedName>
        <fullName evidence="2">Ubiquinone/menaquinone biosynthesis C-methylase UbiE</fullName>
    </submittedName>
</protein>
<dbReference type="InterPro" id="IPR029063">
    <property type="entry name" value="SAM-dependent_MTases_sf"/>
</dbReference>
<keyword evidence="2" id="KW-0489">Methyltransferase</keyword>
<feature type="domain" description="Methyltransferase type 11" evidence="1">
    <location>
        <begin position="58"/>
        <end position="152"/>
    </location>
</feature>
<dbReference type="GO" id="GO:0008757">
    <property type="term" value="F:S-adenosylmethionine-dependent methyltransferase activity"/>
    <property type="evidence" value="ECO:0007669"/>
    <property type="project" value="InterPro"/>
</dbReference>
<keyword evidence="2" id="KW-0808">Transferase</keyword>
<proteinExistence type="predicted"/>
<keyword evidence="2" id="KW-0830">Ubiquinone</keyword>
<dbReference type="PANTHER" id="PTHR43591">
    <property type="entry name" value="METHYLTRANSFERASE"/>
    <property type="match status" value="1"/>
</dbReference>
<dbReference type="Proteomes" id="UP000252707">
    <property type="component" value="Unassembled WGS sequence"/>
</dbReference>
<sequence length="232" mass="26094">MPETPDKTLEMLERHHRDGARFAAMMKEGFERRYDVAFWAEWEHWMGPVLPERPVIIDLGAGPGMLVQALGRRYPGARVTGVEVAPYMLEAAVELPEGCALVAEDLHDPHLPLAAGSVDAAHAAVVFHEMNQPVRALQEVARVLRPGGRFYITDWVRAPLPVYVAAQTEEARVFDAATPVAELDDLFVHFMEHNRYSAEDLVWLLERTGFNVLATEVTREGRYARLVAERRG</sequence>
<dbReference type="CDD" id="cd02440">
    <property type="entry name" value="AdoMet_MTases"/>
    <property type="match status" value="1"/>
</dbReference>
<name>A0A369CKP7_9GAMM</name>
<dbReference type="RefSeq" id="WP_114277896.1">
    <property type="nucleotide sequence ID" value="NZ_QPJY01000001.1"/>
</dbReference>
<reference evidence="2 3" key="1">
    <citation type="submission" date="2018-07" db="EMBL/GenBank/DDBJ databases">
        <title>Genomic Encyclopedia of Type Strains, Phase IV (KMG-IV): sequencing the most valuable type-strain genomes for metagenomic binning, comparative biology and taxonomic classification.</title>
        <authorList>
            <person name="Goeker M."/>
        </authorList>
    </citation>
    <scope>NUCLEOTIDE SEQUENCE [LARGE SCALE GENOMIC DNA]</scope>
    <source>
        <strain evidence="2 3">DSM 26407</strain>
    </source>
</reference>
<organism evidence="2 3">
    <name type="scientific">Thioalbus denitrificans</name>
    <dbReference type="NCBI Taxonomy" id="547122"/>
    <lineage>
        <taxon>Bacteria</taxon>
        <taxon>Pseudomonadati</taxon>
        <taxon>Pseudomonadota</taxon>
        <taxon>Gammaproteobacteria</taxon>
        <taxon>Chromatiales</taxon>
        <taxon>Ectothiorhodospiraceae</taxon>
        <taxon>Thioalbus</taxon>
    </lineage>
</organism>
<accession>A0A369CKP7</accession>
<dbReference type="Pfam" id="PF08241">
    <property type="entry name" value="Methyltransf_11"/>
    <property type="match status" value="1"/>
</dbReference>
<dbReference type="AlphaFoldDB" id="A0A369CKP7"/>
<keyword evidence="3" id="KW-1185">Reference proteome</keyword>
<evidence type="ECO:0000259" key="1">
    <source>
        <dbReference type="Pfam" id="PF08241"/>
    </source>
</evidence>
<evidence type="ECO:0000313" key="2">
    <source>
        <dbReference type="EMBL" id="RCX33007.1"/>
    </source>
</evidence>
<dbReference type="SUPFAM" id="SSF53335">
    <property type="entry name" value="S-adenosyl-L-methionine-dependent methyltransferases"/>
    <property type="match status" value="1"/>
</dbReference>
<dbReference type="InterPro" id="IPR013216">
    <property type="entry name" value="Methyltransf_11"/>
</dbReference>
<dbReference type="OrthoDB" id="5794052at2"/>
<comment type="caution">
    <text evidence="2">The sequence shown here is derived from an EMBL/GenBank/DDBJ whole genome shotgun (WGS) entry which is preliminary data.</text>
</comment>
<dbReference type="PANTHER" id="PTHR43591:SF109">
    <property type="entry name" value="METHYLTRANSFERASE TYPE 11 DOMAIN-CONTAINING PROTEIN"/>
    <property type="match status" value="1"/>
</dbReference>
<dbReference type="GO" id="GO:0032259">
    <property type="term" value="P:methylation"/>
    <property type="evidence" value="ECO:0007669"/>
    <property type="project" value="UniProtKB-KW"/>
</dbReference>
<dbReference type="Gene3D" id="3.40.50.150">
    <property type="entry name" value="Vaccinia Virus protein VP39"/>
    <property type="match status" value="1"/>
</dbReference>
<dbReference type="EMBL" id="QPJY01000001">
    <property type="protein sequence ID" value="RCX33007.1"/>
    <property type="molecule type" value="Genomic_DNA"/>
</dbReference>
<gene>
    <name evidence="2" type="ORF">DFQ59_101306</name>
</gene>